<organism evidence="2">
    <name type="scientific">Rhodopseudomonas palustris (strain BisA53)</name>
    <dbReference type="NCBI Taxonomy" id="316055"/>
    <lineage>
        <taxon>Bacteria</taxon>
        <taxon>Pseudomonadati</taxon>
        <taxon>Pseudomonadota</taxon>
        <taxon>Alphaproteobacteria</taxon>
        <taxon>Hyphomicrobiales</taxon>
        <taxon>Nitrobacteraceae</taxon>
        <taxon>Rhodopseudomonas</taxon>
    </lineage>
</organism>
<evidence type="ECO:0000256" key="1">
    <source>
        <dbReference type="SAM" id="MobiDB-lite"/>
    </source>
</evidence>
<dbReference type="EMBL" id="CP000463">
    <property type="protein sequence ID" value="ABJ06649.1"/>
    <property type="molecule type" value="Genomic_DNA"/>
</dbReference>
<dbReference type="HOGENOM" id="CLU_1446599_0_0_5"/>
<sequence>MRLHAGASSFAARGNRGGVGAVATARTTTQLFARTRAISVLNTRINVAWLADDSSDPSVLSLQRPLCGQAYQSVVGRIRGAHVPLPAMRSSSGDRRRKLRSDGQPRQSTDVALTRARAPRESGAIFRVRIRNGVARRLAALDHDVVALVTTKHRGGPLQEMPDDAEMNHLGPALFADADDLGRGFKI</sequence>
<dbReference type="STRING" id="316055.RPE_2712"/>
<gene>
    <name evidence="2" type="ordered locus">RPE_2712</name>
</gene>
<dbReference type="AlphaFoldDB" id="Q07N35"/>
<reference evidence="2" key="1">
    <citation type="submission" date="2006-09" db="EMBL/GenBank/DDBJ databases">
        <title>Complete sequence of Rhodopseudomonas palustris BisA53.</title>
        <authorList>
            <consortium name="US DOE Joint Genome Institute"/>
            <person name="Copeland A."/>
            <person name="Lucas S."/>
            <person name="Lapidus A."/>
            <person name="Barry K."/>
            <person name="Detter J.C."/>
            <person name="Glavina del Rio T."/>
            <person name="Hammon N."/>
            <person name="Israni S."/>
            <person name="Dalin E."/>
            <person name="Tice H."/>
            <person name="Pitluck S."/>
            <person name="Chain P."/>
            <person name="Malfatti S."/>
            <person name="Shin M."/>
            <person name="Vergez L."/>
            <person name="Schmutz J."/>
            <person name="Larimer F."/>
            <person name="Land M."/>
            <person name="Hauser L."/>
            <person name="Pelletier D.A."/>
            <person name="Kyrpides N."/>
            <person name="Kim E."/>
            <person name="Harwood C.S."/>
            <person name="Oda Y."/>
            <person name="Richardson P."/>
        </authorList>
    </citation>
    <scope>NUCLEOTIDE SEQUENCE [LARGE SCALE GENOMIC DNA]</scope>
    <source>
        <strain evidence="2">BisA53</strain>
    </source>
</reference>
<evidence type="ECO:0000313" key="2">
    <source>
        <dbReference type="EMBL" id="ABJ06649.1"/>
    </source>
</evidence>
<feature type="region of interest" description="Disordered" evidence="1">
    <location>
        <begin position="85"/>
        <end position="110"/>
    </location>
</feature>
<name>Q07N35_RHOP5</name>
<dbReference type="KEGG" id="rpe:RPE_2712"/>
<accession>Q07N35</accession>
<protein>
    <submittedName>
        <fullName evidence="2">Uncharacterized protein</fullName>
    </submittedName>
</protein>
<proteinExistence type="predicted"/>